<accession>A0ABW5I501</accession>
<dbReference type="EMBL" id="JBHUKQ010000014">
    <property type="protein sequence ID" value="MFD2484160.1"/>
    <property type="molecule type" value="Genomic_DNA"/>
</dbReference>
<name>A0ABW5I501_9PSEU</name>
<dbReference type="Proteomes" id="UP001597542">
    <property type="component" value="Unassembled WGS sequence"/>
</dbReference>
<evidence type="ECO:0000313" key="1">
    <source>
        <dbReference type="EMBL" id="MFD2484160.1"/>
    </source>
</evidence>
<reference evidence="2" key="1">
    <citation type="journal article" date="2019" name="Int. J. Syst. Evol. Microbiol.">
        <title>The Global Catalogue of Microorganisms (GCM) 10K type strain sequencing project: providing services to taxonomists for standard genome sequencing and annotation.</title>
        <authorList>
            <consortium name="The Broad Institute Genomics Platform"/>
            <consortium name="The Broad Institute Genome Sequencing Center for Infectious Disease"/>
            <person name="Wu L."/>
            <person name="Ma J."/>
        </authorList>
    </citation>
    <scope>NUCLEOTIDE SEQUENCE [LARGE SCALE GENOMIC DNA]</scope>
    <source>
        <strain evidence="2">CGMCC 4.7638</strain>
    </source>
</reference>
<dbReference type="RefSeq" id="WP_344283177.1">
    <property type="nucleotide sequence ID" value="NZ_BAAAHV010000022.1"/>
</dbReference>
<organism evidence="1 2">
    <name type="scientific">Amycolatopsis albidoflavus</name>
    <dbReference type="NCBI Taxonomy" id="102226"/>
    <lineage>
        <taxon>Bacteria</taxon>
        <taxon>Bacillati</taxon>
        <taxon>Actinomycetota</taxon>
        <taxon>Actinomycetes</taxon>
        <taxon>Pseudonocardiales</taxon>
        <taxon>Pseudonocardiaceae</taxon>
        <taxon>Amycolatopsis</taxon>
    </lineage>
</organism>
<keyword evidence="2" id="KW-1185">Reference proteome</keyword>
<proteinExistence type="predicted"/>
<evidence type="ECO:0000313" key="2">
    <source>
        <dbReference type="Proteomes" id="UP001597542"/>
    </source>
</evidence>
<sequence length="69" mass="7727">MTHPENHADCRQFLVDGMAKLDVDVTASTAPPIVQSPYGEHSFTCPHGTRYWLEPTSEQIAQWTRDGTP</sequence>
<gene>
    <name evidence="1" type="ORF">ACFSUT_28045</name>
</gene>
<comment type="caution">
    <text evidence="1">The sequence shown here is derived from an EMBL/GenBank/DDBJ whole genome shotgun (WGS) entry which is preliminary data.</text>
</comment>
<protein>
    <submittedName>
        <fullName evidence="1">Uncharacterized protein</fullName>
    </submittedName>
</protein>